<feature type="transmembrane region" description="Helical" evidence="14">
    <location>
        <begin position="260"/>
        <end position="283"/>
    </location>
</feature>
<dbReference type="InterPro" id="IPR036179">
    <property type="entry name" value="Ig-like_dom_sf"/>
</dbReference>
<organism evidence="17 18">
    <name type="scientific">Hymenochirus boettgeri</name>
    <name type="common">Congo dwarf clawed frog</name>
    <dbReference type="NCBI Taxonomy" id="247094"/>
    <lineage>
        <taxon>Eukaryota</taxon>
        <taxon>Metazoa</taxon>
        <taxon>Chordata</taxon>
        <taxon>Craniata</taxon>
        <taxon>Vertebrata</taxon>
        <taxon>Euteleostomi</taxon>
        <taxon>Amphibia</taxon>
        <taxon>Batrachia</taxon>
        <taxon>Anura</taxon>
        <taxon>Pipoidea</taxon>
        <taxon>Pipidae</taxon>
        <taxon>Pipinae</taxon>
        <taxon>Hymenochirus</taxon>
    </lineage>
</organism>
<dbReference type="InterPro" id="IPR013783">
    <property type="entry name" value="Ig-like_fold"/>
</dbReference>
<evidence type="ECO:0000256" key="12">
    <source>
        <dbReference type="ARBA" id="ARBA00023180"/>
    </source>
</evidence>
<keyword evidence="7 14" id="KW-1133">Transmembrane helix</keyword>
<evidence type="ECO:0000256" key="4">
    <source>
        <dbReference type="ARBA" id="ARBA00022729"/>
    </source>
</evidence>
<keyword evidence="11" id="KW-0675">Receptor</keyword>
<feature type="domain" description="TIR" evidence="15">
    <location>
        <begin position="303"/>
        <end position="450"/>
    </location>
</feature>
<evidence type="ECO:0000256" key="8">
    <source>
        <dbReference type="ARBA" id="ARBA00023027"/>
    </source>
</evidence>
<comment type="caution">
    <text evidence="17">The sequence shown here is derived from an EMBL/GenBank/DDBJ whole genome shotgun (WGS) entry which is preliminary data.</text>
</comment>
<dbReference type="GO" id="GO:0016020">
    <property type="term" value="C:membrane"/>
    <property type="evidence" value="ECO:0007669"/>
    <property type="project" value="UniProtKB-SubCell"/>
</dbReference>
<evidence type="ECO:0000256" key="13">
    <source>
        <dbReference type="ARBA" id="ARBA00023319"/>
    </source>
</evidence>
<evidence type="ECO:0000256" key="9">
    <source>
        <dbReference type="ARBA" id="ARBA00023136"/>
    </source>
</evidence>
<keyword evidence="10" id="KW-1015">Disulfide bond</keyword>
<dbReference type="AlphaFoldDB" id="A0A8T2K3H2"/>
<dbReference type="GO" id="GO:0016787">
    <property type="term" value="F:hydrolase activity"/>
    <property type="evidence" value="ECO:0007669"/>
    <property type="project" value="UniProtKB-KW"/>
</dbReference>
<dbReference type="SUPFAM" id="SSF48726">
    <property type="entry name" value="Immunoglobulin"/>
    <property type="match status" value="2"/>
</dbReference>
<evidence type="ECO:0000256" key="6">
    <source>
        <dbReference type="ARBA" id="ARBA00022801"/>
    </source>
</evidence>
<keyword evidence="3 14" id="KW-0812">Transmembrane</keyword>
<evidence type="ECO:0000256" key="5">
    <source>
        <dbReference type="ARBA" id="ARBA00022737"/>
    </source>
</evidence>
<dbReference type="InterPro" id="IPR015621">
    <property type="entry name" value="IL-1_rcpt_fam"/>
</dbReference>
<dbReference type="InterPro" id="IPR003599">
    <property type="entry name" value="Ig_sub"/>
</dbReference>
<dbReference type="Gene3D" id="2.60.40.10">
    <property type="entry name" value="Immunoglobulins"/>
    <property type="match status" value="2"/>
</dbReference>
<dbReference type="PANTHER" id="PTHR11890">
    <property type="entry name" value="INTERLEUKIN-1 RECEPTOR FAMILY MEMBER"/>
    <property type="match status" value="1"/>
</dbReference>
<sequence length="471" mass="54098">MRVIVNLNQVVDRNFQCCCEGSCKRNQDVCLGTSFLKPRVGIIGRYVEIKADHYGKYTRTNYSITWYKNCKVYEEKTKSLQFGSVQSSDAGIYTFVLTLTHNGQHFNVSESTNLTVRDETEPVKPQIKGIGNITVYMEIGTNQTLECEAFVGFSKNNDWAEMYWLQENNTVSGDGTNNEDIFVDDCTEIIQSTCFKINRKFKEDHVTISTKLHIINAKEEDIKNPYKCVLKNLYSTDIKYFILMKKEQSGDISKTMFNRYIATILSCSVCIVMLVIVCILLKIEIILLFRRLMGKDETIGDSKEYDAYLPFLNHSLAEDDNQRQFALITLPTVLEENFGYKLCVFERDILPGGALADEINSYIDKSRRLIIVLGKNQTSDNALYELEAGLHKAMVERKIKIIVIEYTPQRELNVLLESLQLLNTNNRVIWRGSKSHPLNSRFWKKIQYLMPAKPSKPKTSLKTMLLLDSSN</sequence>
<evidence type="ECO:0000313" key="17">
    <source>
        <dbReference type="EMBL" id="KAG8451849.1"/>
    </source>
</evidence>
<comment type="similarity">
    <text evidence="2">Belongs to the interleukin-1 receptor family.</text>
</comment>
<evidence type="ECO:0000256" key="10">
    <source>
        <dbReference type="ARBA" id="ARBA00023157"/>
    </source>
</evidence>
<evidence type="ECO:0000256" key="7">
    <source>
        <dbReference type="ARBA" id="ARBA00022989"/>
    </source>
</evidence>
<evidence type="ECO:0000259" key="16">
    <source>
        <dbReference type="PROSITE" id="PS50835"/>
    </source>
</evidence>
<dbReference type="InterPro" id="IPR007110">
    <property type="entry name" value="Ig-like_dom"/>
</dbReference>
<dbReference type="SMART" id="SM00255">
    <property type="entry name" value="TIR"/>
    <property type="match status" value="1"/>
</dbReference>
<keyword evidence="13" id="KW-0393">Immunoglobulin domain</keyword>
<keyword evidence="5" id="KW-0677">Repeat</keyword>
<dbReference type="GO" id="GO:0007165">
    <property type="term" value="P:signal transduction"/>
    <property type="evidence" value="ECO:0007669"/>
    <property type="project" value="InterPro"/>
</dbReference>
<evidence type="ECO:0000256" key="14">
    <source>
        <dbReference type="SAM" id="Phobius"/>
    </source>
</evidence>
<proteinExistence type="inferred from homology"/>
<comment type="subcellular location">
    <subcellularLocation>
        <location evidence="1">Membrane</location>
        <topology evidence="1">Single-pass type I membrane protein</topology>
    </subcellularLocation>
</comment>
<dbReference type="PRINTS" id="PR01537">
    <property type="entry name" value="INTRLKN1R1F"/>
</dbReference>
<keyword evidence="4" id="KW-0732">Signal</keyword>
<dbReference type="PANTHER" id="PTHR11890:SF6">
    <property type="entry name" value="INTERLEUKIN-18 RECEPTOR 1"/>
    <property type="match status" value="1"/>
</dbReference>
<dbReference type="Proteomes" id="UP000812440">
    <property type="component" value="Chromosome 2"/>
</dbReference>
<protein>
    <recommendedName>
        <fullName evidence="19">Interleukin-18 receptor 1</fullName>
    </recommendedName>
</protein>
<name>A0A8T2K3H2_9PIPI</name>
<evidence type="ECO:0000313" key="18">
    <source>
        <dbReference type="Proteomes" id="UP000812440"/>
    </source>
</evidence>
<dbReference type="Pfam" id="PF01582">
    <property type="entry name" value="TIR"/>
    <property type="match status" value="1"/>
</dbReference>
<keyword evidence="12" id="KW-0325">Glycoprotein</keyword>
<keyword evidence="6" id="KW-0378">Hydrolase</keyword>
<keyword evidence="8" id="KW-0520">NAD</keyword>
<evidence type="ECO:0000256" key="1">
    <source>
        <dbReference type="ARBA" id="ARBA00004479"/>
    </source>
</evidence>
<dbReference type="PROSITE" id="PS50104">
    <property type="entry name" value="TIR"/>
    <property type="match status" value="1"/>
</dbReference>
<keyword evidence="9 14" id="KW-0472">Membrane</keyword>
<dbReference type="PROSITE" id="PS50835">
    <property type="entry name" value="IG_LIKE"/>
    <property type="match status" value="1"/>
</dbReference>
<dbReference type="OrthoDB" id="9940746at2759"/>
<dbReference type="FunFam" id="3.40.50.10140:FF:000002">
    <property type="entry name" value="Interleukin 1 receptor accessory protein"/>
    <property type="match status" value="1"/>
</dbReference>
<accession>A0A8T2K3H2</accession>
<evidence type="ECO:0000259" key="15">
    <source>
        <dbReference type="PROSITE" id="PS50104"/>
    </source>
</evidence>
<gene>
    <name evidence="17" type="ORF">GDO86_003877</name>
</gene>
<evidence type="ECO:0000256" key="11">
    <source>
        <dbReference type="ARBA" id="ARBA00023170"/>
    </source>
</evidence>
<keyword evidence="18" id="KW-1185">Reference proteome</keyword>
<dbReference type="Gene3D" id="3.40.50.10140">
    <property type="entry name" value="Toll/interleukin-1 receptor homology (TIR) domain"/>
    <property type="match status" value="1"/>
</dbReference>
<dbReference type="InterPro" id="IPR000157">
    <property type="entry name" value="TIR_dom"/>
</dbReference>
<dbReference type="EMBL" id="JAACNH010000002">
    <property type="protein sequence ID" value="KAG8451849.1"/>
    <property type="molecule type" value="Genomic_DNA"/>
</dbReference>
<evidence type="ECO:0000256" key="3">
    <source>
        <dbReference type="ARBA" id="ARBA00022692"/>
    </source>
</evidence>
<feature type="domain" description="Ig-like" evidence="16">
    <location>
        <begin position="125"/>
        <end position="239"/>
    </location>
</feature>
<reference evidence="17" key="1">
    <citation type="thesis" date="2020" institute="ProQuest LLC" country="789 East Eisenhower Parkway, Ann Arbor, MI, USA">
        <title>Comparative Genomics and Chromosome Evolution.</title>
        <authorList>
            <person name="Mudd A.B."/>
        </authorList>
    </citation>
    <scope>NUCLEOTIDE SEQUENCE</scope>
    <source>
        <strain evidence="17">Female2</strain>
        <tissue evidence="17">Blood</tissue>
    </source>
</reference>
<dbReference type="InterPro" id="IPR035897">
    <property type="entry name" value="Toll_tir_struct_dom_sf"/>
</dbReference>
<evidence type="ECO:0000256" key="2">
    <source>
        <dbReference type="ARBA" id="ARBA00009752"/>
    </source>
</evidence>
<dbReference type="SUPFAM" id="SSF52200">
    <property type="entry name" value="Toll/Interleukin receptor TIR domain"/>
    <property type="match status" value="1"/>
</dbReference>
<evidence type="ECO:0008006" key="19">
    <source>
        <dbReference type="Google" id="ProtNLM"/>
    </source>
</evidence>
<dbReference type="SMART" id="SM00409">
    <property type="entry name" value="IG"/>
    <property type="match status" value="2"/>
</dbReference>